<reference evidence="1" key="1">
    <citation type="submission" date="2020-06" db="EMBL/GenBank/DDBJ databases">
        <title>Draft genome of Bugula neritina, a colonial animal packing powerful symbionts and potential medicines.</title>
        <authorList>
            <person name="Rayko M."/>
        </authorList>
    </citation>
    <scope>NUCLEOTIDE SEQUENCE [LARGE SCALE GENOMIC DNA]</scope>
    <source>
        <strain evidence="1">Kwan_BN1</strain>
    </source>
</reference>
<proteinExistence type="predicted"/>
<evidence type="ECO:0000313" key="2">
    <source>
        <dbReference type="Proteomes" id="UP000593567"/>
    </source>
</evidence>
<evidence type="ECO:0000313" key="1">
    <source>
        <dbReference type="EMBL" id="KAF6034819.1"/>
    </source>
</evidence>
<gene>
    <name evidence="1" type="ORF">EB796_006872</name>
</gene>
<accession>A0A7J7K855</accession>
<dbReference type="Proteomes" id="UP000593567">
    <property type="component" value="Unassembled WGS sequence"/>
</dbReference>
<name>A0A7J7K855_BUGNE</name>
<organism evidence="1 2">
    <name type="scientific">Bugula neritina</name>
    <name type="common">Brown bryozoan</name>
    <name type="synonym">Sertularia neritina</name>
    <dbReference type="NCBI Taxonomy" id="10212"/>
    <lineage>
        <taxon>Eukaryota</taxon>
        <taxon>Metazoa</taxon>
        <taxon>Spiralia</taxon>
        <taxon>Lophotrochozoa</taxon>
        <taxon>Bryozoa</taxon>
        <taxon>Gymnolaemata</taxon>
        <taxon>Cheilostomatida</taxon>
        <taxon>Flustrina</taxon>
        <taxon>Buguloidea</taxon>
        <taxon>Bugulidae</taxon>
        <taxon>Bugula</taxon>
    </lineage>
</organism>
<dbReference type="AlphaFoldDB" id="A0A7J7K855"/>
<comment type="caution">
    <text evidence="1">The sequence shown here is derived from an EMBL/GenBank/DDBJ whole genome shotgun (WGS) entry which is preliminary data.</text>
</comment>
<keyword evidence="2" id="KW-1185">Reference proteome</keyword>
<protein>
    <submittedName>
        <fullName evidence="1">Uncharacterized protein</fullName>
    </submittedName>
</protein>
<dbReference type="EMBL" id="VXIV02000992">
    <property type="protein sequence ID" value="KAF6034819.1"/>
    <property type="molecule type" value="Genomic_DNA"/>
</dbReference>
<sequence length="94" mass="10595">MLLLVADCHTLTDTRSPRSTWRLVSLLSSVTHVYGSSKKKISAPACWTTCRFVELLCLTIHFKFNLVLQTGMGVTYSSYFISKLTRTLIVVCCM</sequence>